<dbReference type="Pfam" id="PF01206">
    <property type="entry name" value="TusA"/>
    <property type="match status" value="1"/>
</dbReference>
<dbReference type="Proteomes" id="UP001222275">
    <property type="component" value="Chromosome"/>
</dbReference>
<evidence type="ECO:0000313" key="4">
    <source>
        <dbReference type="Proteomes" id="UP001222275"/>
    </source>
</evidence>
<dbReference type="PANTHER" id="PTHR33279">
    <property type="entry name" value="SULFUR CARRIER PROTEIN YEDF-RELATED"/>
    <property type="match status" value="1"/>
</dbReference>
<reference evidence="3 4" key="1">
    <citation type="submission" date="2022-06" db="EMBL/GenBank/DDBJ databases">
        <title>Thiomicrohabdus sp. nov, an obligately chemolithoautotrophic, sulfur-oxidizing bacterium isolated from beach of Guanyin Mountain. Amoy.</title>
        <authorList>
            <person name="Zhu H."/>
        </authorList>
    </citation>
    <scope>NUCLEOTIDE SEQUENCE [LARGE SCALE GENOMIC DNA]</scope>
    <source>
        <strain evidence="3 4">XGS-01</strain>
    </source>
</reference>
<proteinExistence type="inferred from homology"/>
<evidence type="ECO:0000259" key="2">
    <source>
        <dbReference type="PROSITE" id="PS01148"/>
    </source>
</evidence>
<feature type="domain" description="UPF0033" evidence="2">
    <location>
        <begin position="14"/>
        <end position="38"/>
    </location>
</feature>
<dbReference type="Gene3D" id="3.30.110.40">
    <property type="entry name" value="TusA-like domain"/>
    <property type="match status" value="1"/>
</dbReference>
<dbReference type="InterPro" id="IPR001455">
    <property type="entry name" value="TusA-like"/>
</dbReference>
<dbReference type="SUPFAM" id="SSF64307">
    <property type="entry name" value="SirA-like"/>
    <property type="match status" value="1"/>
</dbReference>
<protein>
    <submittedName>
        <fullName evidence="3">Sulfurtransferase TusA family protein</fullName>
    </submittedName>
</protein>
<dbReference type="RefSeq" id="WP_275595325.1">
    <property type="nucleotide sequence ID" value="NZ_CP102381.1"/>
</dbReference>
<dbReference type="EMBL" id="CP102381">
    <property type="protein sequence ID" value="WEJ63072.1"/>
    <property type="molecule type" value="Genomic_DNA"/>
</dbReference>
<name>A0ABY8CC58_9GAMM</name>
<evidence type="ECO:0000256" key="1">
    <source>
        <dbReference type="ARBA" id="ARBA00008984"/>
    </source>
</evidence>
<dbReference type="PROSITE" id="PS01148">
    <property type="entry name" value="UPF0033"/>
    <property type="match status" value="1"/>
</dbReference>
<dbReference type="PANTHER" id="PTHR33279:SF6">
    <property type="entry name" value="SULFUR CARRIER PROTEIN YEDF-RELATED"/>
    <property type="match status" value="1"/>
</dbReference>
<sequence>MSLETTDSSNTILVDAKGLKCPMPVIKLQQQVRKSRPGDLICIACTDTGAEKDISSWTKVNKHQLINTVPTEYGCDITIQVKLA</sequence>
<evidence type="ECO:0000313" key="3">
    <source>
        <dbReference type="EMBL" id="WEJ63072.1"/>
    </source>
</evidence>
<dbReference type="InterPro" id="IPR036868">
    <property type="entry name" value="TusA-like_sf"/>
</dbReference>
<comment type="similarity">
    <text evidence="1">Belongs to the sulfur carrier protein TusA family.</text>
</comment>
<organism evidence="3 4">
    <name type="scientific">Thiomicrorhabdus lithotrophica</name>
    <dbReference type="NCBI Taxonomy" id="2949997"/>
    <lineage>
        <taxon>Bacteria</taxon>
        <taxon>Pseudomonadati</taxon>
        <taxon>Pseudomonadota</taxon>
        <taxon>Gammaproteobacteria</taxon>
        <taxon>Thiotrichales</taxon>
        <taxon>Piscirickettsiaceae</taxon>
        <taxon>Thiomicrorhabdus</taxon>
    </lineage>
</organism>
<dbReference type="CDD" id="cd00291">
    <property type="entry name" value="SirA_YedF_YeeD"/>
    <property type="match status" value="1"/>
</dbReference>
<keyword evidence="4" id="KW-1185">Reference proteome</keyword>
<accession>A0ABY8CC58</accession>
<gene>
    <name evidence="3" type="ORF">NR989_02140</name>
</gene>